<feature type="domain" description="DinB-like" evidence="1">
    <location>
        <begin position="24"/>
        <end position="149"/>
    </location>
</feature>
<dbReference type="Pfam" id="PF12867">
    <property type="entry name" value="DinB_2"/>
    <property type="match status" value="1"/>
</dbReference>
<dbReference type="RefSeq" id="WP_121682004.1">
    <property type="nucleotide sequence ID" value="NZ_RCVZ01000015.1"/>
</dbReference>
<dbReference type="AlphaFoldDB" id="A0A3L7JSL3"/>
<keyword evidence="3" id="KW-1185">Reference proteome</keyword>
<sequence length="166" mass="19619">MASVKEVLMGELSACLDQTGWFATFDHTLEGVTAEQARWHDEGFENSIWEIIRHLIFWNERNLLKFKGSAPPETEFTNESTFFKTQLEDHHSQMDWEDDVNKLKGLINEWKLVLEDAHAARFDEELAEDYAWWKHIANMNLHNAYHLGQVAYLRKRQGAWKPVEWD</sequence>
<gene>
    <name evidence="2" type="ORF">D9X91_17785</name>
</gene>
<dbReference type="EMBL" id="RCVZ01000015">
    <property type="protein sequence ID" value="RLQ93314.1"/>
    <property type="molecule type" value="Genomic_DNA"/>
</dbReference>
<evidence type="ECO:0000313" key="3">
    <source>
        <dbReference type="Proteomes" id="UP000276770"/>
    </source>
</evidence>
<accession>A0A3L7JSL3</accession>
<evidence type="ECO:0000259" key="1">
    <source>
        <dbReference type="Pfam" id="PF12867"/>
    </source>
</evidence>
<comment type="caution">
    <text evidence="2">The sequence shown here is derived from an EMBL/GenBank/DDBJ whole genome shotgun (WGS) entry which is preliminary data.</text>
</comment>
<dbReference type="OrthoDB" id="9798830at2"/>
<dbReference type="InterPro" id="IPR034660">
    <property type="entry name" value="DinB/YfiT-like"/>
</dbReference>
<dbReference type="SUPFAM" id="SSF109854">
    <property type="entry name" value="DinB/YfiT-like putative metalloenzymes"/>
    <property type="match status" value="1"/>
</dbReference>
<dbReference type="Gene3D" id="1.20.120.450">
    <property type="entry name" value="dinb family like domain"/>
    <property type="match status" value="1"/>
</dbReference>
<dbReference type="InterPro" id="IPR024775">
    <property type="entry name" value="DinB-like"/>
</dbReference>
<evidence type="ECO:0000313" key="2">
    <source>
        <dbReference type="EMBL" id="RLQ93314.1"/>
    </source>
</evidence>
<protein>
    <submittedName>
        <fullName evidence="2">DinB family protein</fullName>
    </submittedName>
</protein>
<proteinExistence type="predicted"/>
<reference evidence="2 3" key="1">
    <citation type="submission" date="2018-10" db="EMBL/GenBank/DDBJ databases">
        <title>Falsibacillus sp. genome draft.</title>
        <authorList>
            <person name="Shi S."/>
        </authorList>
    </citation>
    <scope>NUCLEOTIDE SEQUENCE [LARGE SCALE GENOMIC DNA]</scope>
    <source>
        <strain evidence="2 3">GY 10110</strain>
    </source>
</reference>
<organism evidence="2 3">
    <name type="scientific">Falsibacillus albus</name>
    <dbReference type="NCBI Taxonomy" id="2478915"/>
    <lineage>
        <taxon>Bacteria</taxon>
        <taxon>Bacillati</taxon>
        <taxon>Bacillota</taxon>
        <taxon>Bacilli</taxon>
        <taxon>Bacillales</taxon>
        <taxon>Bacillaceae</taxon>
        <taxon>Falsibacillus</taxon>
    </lineage>
</organism>
<name>A0A3L7JSL3_9BACI</name>
<dbReference type="Proteomes" id="UP000276770">
    <property type="component" value="Unassembled WGS sequence"/>
</dbReference>